<dbReference type="SUPFAM" id="SSF51735">
    <property type="entry name" value="NAD(P)-binding Rossmann-fold domains"/>
    <property type="match status" value="1"/>
</dbReference>
<dbReference type="EMBL" id="DVHU01000014">
    <property type="protein sequence ID" value="HIR92133.1"/>
    <property type="molecule type" value="Genomic_DNA"/>
</dbReference>
<keyword evidence="2" id="KW-0560">Oxidoreductase</keyword>
<accession>A0A9D1EHI5</accession>
<evidence type="ECO:0000313" key="4">
    <source>
        <dbReference type="Proteomes" id="UP000886841"/>
    </source>
</evidence>
<evidence type="ECO:0000256" key="1">
    <source>
        <dbReference type="ARBA" id="ARBA00006484"/>
    </source>
</evidence>
<proteinExistence type="inferred from homology"/>
<dbReference type="Proteomes" id="UP000886841">
    <property type="component" value="Unassembled WGS sequence"/>
</dbReference>
<dbReference type="CDD" id="cd05233">
    <property type="entry name" value="SDR_c"/>
    <property type="match status" value="1"/>
</dbReference>
<reference evidence="3" key="1">
    <citation type="submission" date="2020-10" db="EMBL/GenBank/DDBJ databases">
        <authorList>
            <person name="Gilroy R."/>
        </authorList>
    </citation>
    <scope>NUCLEOTIDE SEQUENCE</scope>
    <source>
        <strain evidence="3">ChiSxjej1B13-7041</strain>
    </source>
</reference>
<name>A0A9D1EHI5_9FIRM</name>
<gene>
    <name evidence="3" type="ORF">IAB98_01760</name>
</gene>
<dbReference type="PRINTS" id="PR00081">
    <property type="entry name" value="GDHRDH"/>
</dbReference>
<sequence>MTEERFTDKVAIVTGGAGGIGFAVAQQLLEGGAAQVILLDQDPQALERAAAALHHPRCAVMTADVTQEDQVHRGVTAVLNQYGRVDLLANMAGIPGPSARVEDYPFQEFQRVYAVNVFGTFLMMKHCLPSMAAHGQGAIVNTCSCSGMRGYQLEIGYGSSKFAVLGMTMNAANENGGNGVRINCVSPGWVDTGMLDSILAQYAQSGGGYTKQTLRNGTMDRPSTPEEVANVVTFLLSDQARYVNGANFVCDGGKTLG</sequence>
<dbReference type="FunFam" id="3.40.50.720:FF:000084">
    <property type="entry name" value="Short-chain dehydrogenase reductase"/>
    <property type="match status" value="1"/>
</dbReference>
<protein>
    <submittedName>
        <fullName evidence="3">SDR family oxidoreductase</fullName>
    </submittedName>
</protein>
<dbReference type="Pfam" id="PF13561">
    <property type="entry name" value="adh_short_C2"/>
    <property type="match status" value="1"/>
</dbReference>
<evidence type="ECO:0000313" key="3">
    <source>
        <dbReference type="EMBL" id="HIR92133.1"/>
    </source>
</evidence>
<dbReference type="GO" id="GO:0008206">
    <property type="term" value="P:bile acid metabolic process"/>
    <property type="evidence" value="ECO:0007669"/>
    <property type="project" value="UniProtKB-ARBA"/>
</dbReference>
<dbReference type="PANTHER" id="PTHR42820:SF1">
    <property type="entry name" value="SHORT-CHAIN DEHYDROGENASE_REDUCTASE FAMILY PROTEIN"/>
    <property type="match status" value="1"/>
</dbReference>
<dbReference type="InterPro" id="IPR002347">
    <property type="entry name" value="SDR_fam"/>
</dbReference>
<comment type="caution">
    <text evidence="3">The sequence shown here is derived from an EMBL/GenBank/DDBJ whole genome shotgun (WGS) entry which is preliminary data.</text>
</comment>
<dbReference type="Gene3D" id="3.40.50.720">
    <property type="entry name" value="NAD(P)-binding Rossmann-like Domain"/>
    <property type="match status" value="1"/>
</dbReference>
<comment type="similarity">
    <text evidence="1">Belongs to the short-chain dehydrogenases/reductases (SDR) family.</text>
</comment>
<dbReference type="GO" id="GO:0016491">
    <property type="term" value="F:oxidoreductase activity"/>
    <property type="evidence" value="ECO:0007669"/>
    <property type="project" value="UniProtKB-KW"/>
</dbReference>
<organism evidence="3 4">
    <name type="scientific">Candidatus Egerieimonas intestinavium</name>
    <dbReference type="NCBI Taxonomy" id="2840777"/>
    <lineage>
        <taxon>Bacteria</taxon>
        <taxon>Bacillati</taxon>
        <taxon>Bacillota</taxon>
        <taxon>Clostridia</taxon>
        <taxon>Lachnospirales</taxon>
        <taxon>Lachnospiraceae</taxon>
        <taxon>Lachnospiraceae incertae sedis</taxon>
        <taxon>Candidatus Egerieimonas</taxon>
    </lineage>
</organism>
<evidence type="ECO:0000256" key="2">
    <source>
        <dbReference type="ARBA" id="ARBA00023002"/>
    </source>
</evidence>
<reference evidence="3" key="2">
    <citation type="journal article" date="2021" name="PeerJ">
        <title>Extensive microbial diversity within the chicken gut microbiome revealed by metagenomics and culture.</title>
        <authorList>
            <person name="Gilroy R."/>
            <person name="Ravi A."/>
            <person name="Getino M."/>
            <person name="Pursley I."/>
            <person name="Horton D.L."/>
            <person name="Alikhan N.F."/>
            <person name="Baker D."/>
            <person name="Gharbi K."/>
            <person name="Hall N."/>
            <person name="Watson M."/>
            <person name="Adriaenssens E.M."/>
            <person name="Foster-Nyarko E."/>
            <person name="Jarju S."/>
            <person name="Secka A."/>
            <person name="Antonio M."/>
            <person name="Oren A."/>
            <person name="Chaudhuri R.R."/>
            <person name="La Ragione R."/>
            <person name="Hildebrand F."/>
            <person name="Pallen M.J."/>
        </authorList>
    </citation>
    <scope>NUCLEOTIDE SEQUENCE</scope>
    <source>
        <strain evidence="3">ChiSxjej1B13-7041</strain>
    </source>
</reference>
<dbReference type="InterPro" id="IPR036291">
    <property type="entry name" value="NAD(P)-bd_dom_sf"/>
</dbReference>
<dbReference type="PROSITE" id="PS00061">
    <property type="entry name" value="ADH_SHORT"/>
    <property type="match status" value="1"/>
</dbReference>
<dbReference type="PANTHER" id="PTHR42820">
    <property type="entry name" value="SHORT-CHAIN DEHYDROGENASE REDUCTASE"/>
    <property type="match status" value="1"/>
</dbReference>
<dbReference type="AlphaFoldDB" id="A0A9D1EHI5"/>
<dbReference type="PRINTS" id="PR00080">
    <property type="entry name" value="SDRFAMILY"/>
</dbReference>
<dbReference type="InterPro" id="IPR020904">
    <property type="entry name" value="Sc_DH/Rdtase_CS"/>
</dbReference>